<feature type="compositionally biased region" description="Low complexity" evidence="1">
    <location>
        <begin position="26"/>
        <end position="47"/>
    </location>
</feature>
<name>F2ECR6_HORVV</name>
<feature type="region of interest" description="Disordered" evidence="1">
    <location>
        <begin position="25"/>
        <end position="47"/>
    </location>
</feature>
<sequence>MALSFSLRLKINLLTYVVANARLATPDSESSSEPSSPSHSSDYSSESISLPINVRAFLKLVFLCDEDFEDDDFEYFFFFFESSELSSLYFFFFDSFTQRGQ</sequence>
<accession>F2ECR6</accession>
<keyword evidence="2" id="KW-0732">Signal</keyword>
<evidence type="ECO:0000256" key="1">
    <source>
        <dbReference type="SAM" id="MobiDB-lite"/>
    </source>
</evidence>
<protein>
    <submittedName>
        <fullName evidence="3">Predicted protein</fullName>
    </submittedName>
</protein>
<proteinExistence type="evidence at transcript level"/>
<feature type="chain" id="PRO_5003281664" evidence="2">
    <location>
        <begin position="22"/>
        <end position="101"/>
    </location>
</feature>
<feature type="signal peptide" evidence="2">
    <location>
        <begin position="1"/>
        <end position="21"/>
    </location>
</feature>
<dbReference type="AlphaFoldDB" id="F2ECR6"/>
<evidence type="ECO:0000256" key="2">
    <source>
        <dbReference type="SAM" id="SignalP"/>
    </source>
</evidence>
<reference evidence="3" key="1">
    <citation type="journal article" date="2011" name="Plant Physiol.">
        <title>Comprehensive sequence analysis of 24,783 barley full-length cDNAs derived from 12 clone libraries.</title>
        <authorList>
            <person name="Matsumoto T."/>
            <person name="Tanaka T."/>
            <person name="Sakai H."/>
            <person name="Amano N."/>
            <person name="Kanamori H."/>
            <person name="Kurita K."/>
            <person name="Kikuta A."/>
            <person name="Kamiya K."/>
            <person name="Yamamoto M."/>
            <person name="Ikawa H."/>
            <person name="Fujii N."/>
            <person name="Hori K."/>
            <person name="Itoh T."/>
            <person name="Sato K."/>
        </authorList>
    </citation>
    <scope>NUCLEOTIDE SEQUENCE</scope>
    <source>
        <tissue evidence="3">Seed</tissue>
    </source>
</reference>
<organism evidence="3">
    <name type="scientific">Hordeum vulgare subsp. vulgare</name>
    <name type="common">Domesticated barley</name>
    <dbReference type="NCBI Taxonomy" id="112509"/>
    <lineage>
        <taxon>Eukaryota</taxon>
        <taxon>Viridiplantae</taxon>
        <taxon>Streptophyta</taxon>
        <taxon>Embryophyta</taxon>
        <taxon>Tracheophyta</taxon>
        <taxon>Spermatophyta</taxon>
        <taxon>Magnoliopsida</taxon>
        <taxon>Liliopsida</taxon>
        <taxon>Poales</taxon>
        <taxon>Poaceae</taxon>
        <taxon>BOP clade</taxon>
        <taxon>Pooideae</taxon>
        <taxon>Triticodae</taxon>
        <taxon>Triticeae</taxon>
        <taxon>Hordeinae</taxon>
        <taxon>Hordeum</taxon>
    </lineage>
</organism>
<dbReference type="EMBL" id="AK373941">
    <property type="protein sequence ID" value="BAK05138.1"/>
    <property type="molecule type" value="mRNA"/>
</dbReference>
<evidence type="ECO:0000313" key="3">
    <source>
        <dbReference type="EMBL" id="BAK05138.1"/>
    </source>
</evidence>